<dbReference type="Proteomes" id="UP001180020">
    <property type="component" value="Unassembled WGS sequence"/>
</dbReference>
<evidence type="ECO:0000256" key="5">
    <source>
        <dbReference type="ARBA" id="ARBA00022692"/>
    </source>
</evidence>
<keyword evidence="7" id="KW-1133">Transmembrane helix</keyword>
<keyword evidence="10 13" id="KW-0503">Monooxygenase</keyword>
<dbReference type="InterPro" id="IPR017972">
    <property type="entry name" value="Cyt_P450_CS"/>
</dbReference>
<dbReference type="InterPro" id="IPR036396">
    <property type="entry name" value="Cyt_P450_sf"/>
</dbReference>
<proteinExistence type="inferred from homology"/>
<keyword evidence="5" id="KW-0812">Transmembrane</keyword>
<dbReference type="InterPro" id="IPR001128">
    <property type="entry name" value="Cyt_P450"/>
</dbReference>
<dbReference type="EMBL" id="JAUJYO010000016">
    <property type="protein sequence ID" value="KAK1294981.1"/>
    <property type="molecule type" value="Genomic_DNA"/>
</dbReference>
<accession>A0AAV9D0D0</accession>
<evidence type="ECO:0000256" key="3">
    <source>
        <dbReference type="ARBA" id="ARBA00010617"/>
    </source>
</evidence>
<dbReference type="PANTHER" id="PTHR47944:SF17">
    <property type="entry name" value="3,9-DIHYDROXYPTEROCARPAN 6A-MONOOXYGENASE"/>
    <property type="match status" value="1"/>
</dbReference>
<dbReference type="PRINTS" id="PR00463">
    <property type="entry name" value="EP450I"/>
</dbReference>
<dbReference type="SUPFAM" id="SSF48264">
    <property type="entry name" value="Cytochrome P450"/>
    <property type="match status" value="1"/>
</dbReference>
<keyword evidence="8 13" id="KW-0560">Oxidoreductase</keyword>
<comment type="caution">
    <text evidence="14">The sequence shown here is derived from an EMBL/GenBank/DDBJ whole genome shotgun (WGS) entry which is preliminary data.</text>
</comment>
<keyword evidence="11" id="KW-0472">Membrane</keyword>
<reference evidence="14" key="2">
    <citation type="submission" date="2023-06" db="EMBL/GenBank/DDBJ databases">
        <authorList>
            <person name="Ma L."/>
            <person name="Liu K.-W."/>
            <person name="Li Z."/>
            <person name="Hsiao Y.-Y."/>
            <person name="Qi Y."/>
            <person name="Fu T."/>
            <person name="Tang G."/>
            <person name="Zhang D."/>
            <person name="Sun W.-H."/>
            <person name="Liu D.-K."/>
            <person name="Li Y."/>
            <person name="Chen G.-Z."/>
            <person name="Liu X.-D."/>
            <person name="Liao X.-Y."/>
            <person name="Jiang Y.-T."/>
            <person name="Yu X."/>
            <person name="Hao Y."/>
            <person name="Huang J."/>
            <person name="Zhao X.-W."/>
            <person name="Ke S."/>
            <person name="Chen Y.-Y."/>
            <person name="Wu W.-L."/>
            <person name="Hsu J.-L."/>
            <person name="Lin Y.-F."/>
            <person name="Huang M.-D."/>
            <person name="Li C.-Y."/>
            <person name="Huang L."/>
            <person name="Wang Z.-W."/>
            <person name="Zhao X."/>
            <person name="Zhong W.-Y."/>
            <person name="Peng D.-H."/>
            <person name="Ahmad S."/>
            <person name="Lan S."/>
            <person name="Zhang J.-S."/>
            <person name="Tsai W.-C."/>
            <person name="Van De Peer Y."/>
            <person name="Liu Z.-J."/>
        </authorList>
    </citation>
    <scope>NUCLEOTIDE SEQUENCE</scope>
    <source>
        <strain evidence="14">CP</strain>
        <tissue evidence="14">Leaves</tissue>
    </source>
</reference>
<evidence type="ECO:0000313" key="14">
    <source>
        <dbReference type="EMBL" id="KAK1294981.1"/>
    </source>
</evidence>
<dbReference type="GO" id="GO:0020037">
    <property type="term" value="F:heme binding"/>
    <property type="evidence" value="ECO:0007669"/>
    <property type="project" value="InterPro"/>
</dbReference>
<evidence type="ECO:0000256" key="10">
    <source>
        <dbReference type="ARBA" id="ARBA00023033"/>
    </source>
</evidence>
<keyword evidence="4 12" id="KW-0349">Heme</keyword>
<dbReference type="GO" id="GO:0016020">
    <property type="term" value="C:membrane"/>
    <property type="evidence" value="ECO:0007669"/>
    <property type="project" value="UniProtKB-SubCell"/>
</dbReference>
<dbReference type="GO" id="GO:0004497">
    <property type="term" value="F:monooxygenase activity"/>
    <property type="evidence" value="ECO:0007669"/>
    <property type="project" value="UniProtKB-KW"/>
</dbReference>
<keyword evidence="6 12" id="KW-0479">Metal-binding</keyword>
<comment type="similarity">
    <text evidence="3 13">Belongs to the cytochrome P450 family.</text>
</comment>
<organism evidence="14 15">
    <name type="scientific">Acorus calamus</name>
    <name type="common">Sweet flag</name>
    <dbReference type="NCBI Taxonomy" id="4465"/>
    <lineage>
        <taxon>Eukaryota</taxon>
        <taxon>Viridiplantae</taxon>
        <taxon>Streptophyta</taxon>
        <taxon>Embryophyta</taxon>
        <taxon>Tracheophyta</taxon>
        <taxon>Spermatophyta</taxon>
        <taxon>Magnoliopsida</taxon>
        <taxon>Liliopsida</taxon>
        <taxon>Acoraceae</taxon>
        <taxon>Acorus</taxon>
    </lineage>
</organism>
<dbReference type="PANTHER" id="PTHR47944">
    <property type="entry name" value="CYTOCHROME P450 98A9"/>
    <property type="match status" value="1"/>
</dbReference>
<evidence type="ECO:0000256" key="9">
    <source>
        <dbReference type="ARBA" id="ARBA00023004"/>
    </source>
</evidence>
<dbReference type="PRINTS" id="PR00385">
    <property type="entry name" value="P450"/>
</dbReference>
<evidence type="ECO:0000256" key="13">
    <source>
        <dbReference type="RuleBase" id="RU000461"/>
    </source>
</evidence>
<protein>
    <submittedName>
        <fullName evidence="14">Cytochrome P450 93A3</fullName>
    </submittedName>
</protein>
<reference evidence="14" key="1">
    <citation type="journal article" date="2023" name="Nat. Commun.">
        <title>Diploid and tetraploid genomes of Acorus and the evolution of monocots.</title>
        <authorList>
            <person name="Ma L."/>
            <person name="Liu K.W."/>
            <person name="Li Z."/>
            <person name="Hsiao Y.Y."/>
            <person name="Qi Y."/>
            <person name="Fu T."/>
            <person name="Tang G.D."/>
            <person name="Zhang D."/>
            <person name="Sun W.H."/>
            <person name="Liu D.K."/>
            <person name="Li Y."/>
            <person name="Chen G.Z."/>
            <person name="Liu X.D."/>
            <person name="Liao X.Y."/>
            <person name="Jiang Y.T."/>
            <person name="Yu X."/>
            <person name="Hao Y."/>
            <person name="Huang J."/>
            <person name="Zhao X.W."/>
            <person name="Ke S."/>
            <person name="Chen Y.Y."/>
            <person name="Wu W.L."/>
            <person name="Hsu J.L."/>
            <person name="Lin Y.F."/>
            <person name="Huang M.D."/>
            <person name="Li C.Y."/>
            <person name="Huang L."/>
            <person name="Wang Z.W."/>
            <person name="Zhao X."/>
            <person name="Zhong W.Y."/>
            <person name="Peng D.H."/>
            <person name="Ahmad S."/>
            <person name="Lan S."/>
            <person name="Zhang J.S."/>
            <person name="Tsai W.C."/>
            <person name="Van de Peer Y."/>
            <person name="Liu Z.J."/>
        </authorList>
    </citation>
    <scope>NUCLEOTIDE SEQUENCE</scope>
    <source>
        <strain evidence="14">CP</strain>
    </source>
</reference>
<comment type="subcellular location">
    <subcellularLocation>
        <location evidence="2">Membrane</location>
        <topology evidence="2">Single-pass membrane protein</topology>
    </subcellularLocation>
</comment>
<dbReference type="PROSITE" id="PS00086">
    <property type="entry name" value="CYTOCHROME_P450"/>
    <property type="match status" value="1"/>
</dbReference>
<dbReference type="Gene3D" id="1.10.630.10">
    <property type="entry name" value="Cytochrome P450"/>
    <property type="match status" value="1"/>
</dbReference>
<keyword evidence="9 12" id="KW-0408">Iron</keyword>
<evidence type="ECO:0000256" key="2">
    <source>
        <dbReference type="ARBA" id="ARBA00004167"/>
    </source>
</evidence>
<evidence type="ECO:0000256" key="7">
    <source>
        <dbReference type="ARBA" id="ARBA00022989"/>
    </source>
</evidence>
<evidence type="ECO:0000313" key="15">
    <source>
        <dbReference type="Proteomes" id="UP001180020"/>
    </source>
</evidence>
<dbReference type="InterPro" id="IPR002401">
    <property type="entry name" value="Cyt_P450_E_grp-I"/>
</dbReference>
<sequence length="482" mass="53521">MEDLKFYLLLLSLWLAATTLIRSLTSRRRHRLPPGPIPFPIIGHLPLLGPLPHRSLHHLSATYGPVLRLRLGSSPLVVVNSPSAARDVFKTHDLAFSDRPRSYASLRYAYGLPGFAFGPYGPYWRFMKRLCVSELLGGRTLDALRPIRRQERLRLVAALDEAAARGTIMNVSEELHKASNNGIIRMVTGMGEDGGVDEARELVKGVAETIGTFNLSDFVWVLRGVDVKGIKGRIDGVFKRFDKVLERIIGRKEEERRGGGGGGGDGDGVGRAKDLLDILLEVAEDDKAEFRLTRENIKGFVLDIFTAGSGTTAAVLEWALSELINNPTIQYKAQQELDSVVGKHRLVEESDVPNLLYLQSIVKETLRLHPPAPISHRIATRDAKILDYDFKPERFEDVVAEEKQKNLLHYAPFGGGRRGCPGASLGLDVVHVTLASLVQCFEWRVEGGRVDMEEGMGLTLPRENPLVCLPRVRLNPFPVMHV</sequence>
<evidence type="ECO:0000256" key="1">
    <source>
        <dbReference type="ARBA" id="ARBA00001971"/>
    </source>
</evidence>
<evidence type="ECO:0000256" key="12">
    <source>
        <dbReference type="PIRSR" id="PIRSR602401-1"/>
    </source>
</evidence>
<gene>
    <name evidence="14" type="primary">CYP93A3</name>
    <name evidence="14" type="ORF">QJS10_CPA16g00008</name>
</gene>
<comment type="cofactor">
    <cofactor evidence="1 12">
        <name>heme</name>
        <dbReference type="ChEBI" id="CHEBI:30413"/>
    </cofactor>
</comment>
<feature type="binding site" description="axial binding residue" evidence="12">
    <location>
        <position position="420"/>
    </location>
    <ligand>
        <name>heme</name>
        <dbReference type="ChEBI" id="CHEBI:30413"/>
    </ligand>
    <ligandPart>
        <name>Fe</name>
        <dbReference type="ChEBI" id="CHEBI:18248"/>
    </ligandPart>
</feature>
<evidence type="ECO:0000256" key="6">
    <source>
        <dbReference type="ARBA" id="ARBA00022723"/>
    </source>
</evidence>
<evidence type="ECO:0000256" key="4">
    <source>
        <dbReference type="ARBA" id="ARBA00022617"/>
    </source>
</evidence>
<evidence type="ECO:0000256" key="8">
    <source>
        <dbReference type="ARBA" id="ARBA00023002"/>
    </source>
</evidence>
<dbReference type="GO" id="GO:0016705">
    <property type="term" value="F:oxidoreductase activity, acting on paired donors, with incorporation or reduction of molecular oxygen"/>
    <property type="evidence" value="ECO:0007669"/>
    <property type="project" value="InterPro"/>
</dbReference>
<dbReference type="GO" id="GO:0005506">
    <property type="term" value="F:iron ion binding"/>
    <property type="evidence" value="ECO:0007669"/>
    <property type="project" value="InterPro"/>
</dbReference>
<dbReference type="Pfam" id="PF00067">
    <property type="entry name" value="p450"/>
    <property type="match status" value="1"/>
</dbReference>
<keyword evidence="15" id="KW-1185">Reference proteome</keyword>
<dbReference type="AlphaFoldDB" id="A0AAV9D0D0"/>
<evidence type="ECO:0000256" key="11">
    <source>
        <dbReference type="ARBA" id="ARBA00023136"/>
    </source>
</evidence>
<name>A0AAV9D0D0_ACOCL</name>